<evidence type="ECO:0000313" key="2">
    <source>
        <dbReference type="Proteomes" id="UP001200430"/>
    </source>
</evidence>
<gene>
    <name evidence="1" type="ORF">L2W38_08610</name>
</gene>
<dbReference type="Proteomes" id="UP001200430">
    <property type="component" value="Unassembled WGS sequence"/>
</dbReference>
<sequence length="464" mass="51166">MDLPRLLIADERRGGTIPPGIVIAATLKSLGIPLRLFCGCMDESYLRMLSLGCEQEVFSIDPFQFRSEADLRLFFGTVARSDSLNLVLSPLGSMVSEDHMSVDRGTADLARMLGVGLLALPHANPVASLNSRIMTGVYEDLKESDVEVYGVLFSSVLNPREFQLLEVELGRMVPSMSLGYIPRYMERRSLSLVELCSDPRVAQPIKTLGHQLKGMTGQIDWEAVLAFGKRSLDMSVPDRRIEPIAGNPLVSVITDHSTSLGLENDLLFFKTIGCRVEQVPLLQGTIPHGAAVVYVPHGLPHVAMKRLQLNEKLYNQIKSMPVRRASALINGGLSALWGKWYALSSEARDRMPGFNVMENDGFVLGPYFKGTGVPVEMVPFGGGITKVLPLDEGEKLRGFLPDYMKKTLGVPGRGMCGWSVRDLRNKDSMGEAGWKVGDVVGSHARVELWSCPEVIKRWIRQVGR</sequence>
<dbReference type="RefSeq" id="WP_236099595.1">
    <property type="nucleotide sequence ID" value="NZ_JAKGUD010000008.1"/>
</dbReference>
<keyword evidence="2" id="KW-1185">Reference proteome</keyword>
<dbReference type="EMBL" id="JAKGUD010000008">
    <property type="protein sequence ID" value="MCF4142879.1"/>
    <property type="molecule type" value="Genomic_DNA"/>
</dbReference>
<evidence type="ECO:0008006" key="3">
    <source>
        <dbReference type="Google" id="ProtNLM"/>
    </source>
</evidence>
<name>A0ABS9ENW9_9BACT</name>
<reference evidence="1 2" key="1">
    <citation type="submission" date="2022-01" db="EMBL/GenBank/DDBJ databases">
        <title>Dethiosulfovibrio faecalis sp. nov., a novel proteolytic, non-sulfur-reducing bacterium isolated from a marine aquaculture solid waste bioreactor.</title>
        <authorList>
            <person name="Grabowski S."/>
            <person name="Apolinario E."/>
            <person name="Schneider N."/>
            <person name="Marshall C.W."/>
            <person name="Sowers K.R."/>
        </authorList>
    </citation>
    <scope>NUCLEOTIDE SEQUENCE [LARGE SCALE GENOMIC DNA]</scope>
    <source>
        <strain evidence="1 2">DSM 12537</strain>
    </source>
</reference>
<comment type="caution">
    <text evidence="1">The sequence shown here is derived from an EMBL/GenBank/DDBJ whole genome shotgun (WGS) entry which is preliminary data.</text>
</comment>
<organism evidence="1 2">
    <name type="scientific">Dethiosulfovibrio marinus</name>
    <dbReference type="NCBI Taxonomy" id="133532"/>
    <lineage>
        <taxon>Bacteria</taxon>
        <taxon>Thermotogati</taxon>
        <taxon>Synergistota</taxon>
        <taxon>Synergistia</taxon>
        <taxon>Synergistales</taxon>
        <taxon>Dethiosulfovibrionaceae</taxon>
        <taxon>Dethiosulfovibrio</taxon>
    </lineage>
</organism>
<evidence type="ECO:0000313" key="1">
    <source>
        <dbReference type="EMBL" id="MCF4142879.1"/>
    </source>
</evidence>
<protein>
    <recommendedName>
        <fullName evidence="3">CobB/CobQ-like glutamine amidotransferase domain-containing protein</fullName>
    </recommendedName>
</protein>
<accession>A0ABS9ENW9</accession>
<proteinExistence type="predicted"/>